<proteinExistence type="predicted"/>
<dbReference type="Pfam" id="PF08713">
    <property type="entry name" value="DNA_alkylation"/>
    <property type="match status" value="1"/>
</dbReference>
<organism evidence="1 2">
    <name type="scientific">Candidatus Roizmanbacteria bacterium RIFCSPHIGHO2_02_FULL_39_9</name>
    <dbReference type="NCBI Taxonomy" id="1802040"/>
    <lineage>
        <taxon>Bacteria</taxon>
        <taxon>Candidatus Roizmaniibacteriota</taxon>
    </lineage>
</organism>
<dbReference type="InterPro" id="IPR016024">
    <property type="entry name" value="ARM-type_fold"/>
</dbReference>
<evidence type="ECO:0000313" key="1">
    <source>
        <dbReference type="EMBL" id="OGK25930.1"/>
    </source>
</evidence>
<reference evidence="1 2" key="1">
    <citation type="journal article" date="2016" name="Nat. Commun.">
        <title>Thousands of microbial genomes shed light on interconnected biogeochemical processes in an aquifer system.</title>
        <authorList>
            <person name="Anantharaman K."/>
            <person name="Brown C.T."/>
            <person name="Hug L.A."/>
            <person name="Sharon I."/>
            <person name="Castelle C.J."/>
            <person name="Probst A.J."/>
            <person name="Thomas B.C."/>
            <person name="Singh A."/>
            <person name="Wilkins M.J."/>
            <person name="Karaoz U."/>
            <person name="Brodie E.L."/>
            <person name="Williams K.H."/>
            <person name="Hubbard S.S."/>
            <person name="Banfield J.F."/>
        </authorList>
    </citation>
    <scope>NUCLEOTIDE SEQUENCE [LARGE SCALE GENOMIC DNA]</scope>
</reference>
<name>A0A1F7H3D6_9BACT</name>
<dbReference type="Gene3D" id="1.25.10.90">
    <property type="match status" value="1"/>
</dbReference>
<sequence length="237" mass="27912">MNISHLQILNELKKYPPRPAKHNAKNYIGSGSIQYHVSNPIKWKIASEWKKKNKNISYEEFKALLYSLNEGKSHDEKSFVGRLLQLFPQYRNLILPKDLDMWLENVRGWAEVDGLCQNNFTYQDFFQDWKLWEKMIRSFSKDKNVHKRRASLVLLTGPVNYSPDKRLSALSFEMIEQLKHEKDILIIKAISWLLRSLIKHHKSQVAAYLKKNKDSLPKIALREASYKLVFGVKRKLA</sequence>
<protein>
    <recommendedName>
        <fullName evidence="3">DNA alkylation repair protein</fullName>
    </recommendedName>
</protein>
<comment type="caution">
    <text evidence="1">The sequence shown here is derived from an EMBL/GenBank/DDBJ whole genome shotgun (WGS) entry which is preliminary data.</text>
</comment>
<dbReference type="PANTHER" id="PTHR34070:SF1">
    <property type="entry name" value="DNA ALKYLATION REPAIR PROTEIN"/>
    <property type="match status" value="1"/>
</dbReference>
<dbReference type="InterPro" id="IPR014825">
    <property type="entry name" value="DNA_alkylation"/>
</dbReference>
<dbReference type="SUPFAM" id="SSF48371">
    <property type="entry name" value="ARM repeat"/>
    <property type="match status" value="1"/>
</dbReference>
<gene>
    <name evidence="1" type="ORF">A3C28_00620</name>
</gene>
<dbReference type="PANTHER" id="PTHR34070">
    <property type="entry name" value="ARMADILLO-TYPE FOLD"/>
    <property type="match status" value="1"/>
</dbReference>
<dbReference type="STRING" id="1802040.A3C28_00620"/>
<dbReference type="EMBL" id="MFZP01000057">
    <property type="protein sequence ID" value="OGK25930.1"/>
    <property type="molecule type" value="Genomic_DNA"/>
</dbReference>
<dbReference type="Proteomes" id="UP000178597">
    <property type="component" value="Unassembled WGS sequence"/>
</dbReference>
<evidence type="ECO:0008006" key="3">
    <source>
        <dbReference type="Google" id="ProtNLM"/>
    </source>
</evidence>
<accession>A0A1F7H3D6</accession>
<evidence type="ECO:0000313" key="2">
    <source>
        <dbReference type="Proteomes" id="UP000178597"/>
    </source>
</evidence>
<dbReference type="AlphaFoldDB" id="A0A1F7H3D6"/>
<dbReference type="CDD" id="cd06561">
    <property type="entry name" value="AlkD_like"/>
    <property type="match status" value="1"/>
</dbReference>